<dbReference type="GO" id="GO:0005737">
    <property type="term" value="C:cytoplasm"/>
    <property type="evidence" value="ECO:0007669"/>
    <property type="project" value="UniProtKB-SubCell"/>
</dbReference>
<dbReference type="GeneID" id="43602294"/>
<dbReference type="EC" id="1.3.98.1" evidence="7 15"/>
<comment type="caution">
    <text evidence="17">The sequence shown here is derived from an EMBL/GenBank/DDBJ whole genome shotgun (WGS) entry which is preliminary data.</text>
</comment>
<evidence type="ECO:0000256" key="12">
    <source>
        <dbReference type="ARBA" id="ARBA00022975"/>
    </source>
</evidence>
<evidence type="ECO:0000256" key="15">
    <source>
        <dbReference type="RuleBase" id="RU364042"/>
    </source>
</evidence>
<dbReference type="Gene3D" id="3.20.20.70">
    <property type="entry name" value="Aldolase class I"/>
    <property type="match status" value="1"/>
</dbReference>
<evidence type="ECO:0000256" key="10">
    <source>
        <dbReference type="ARBA" id="ARBA00022630"/>
    </source>
</evidence>
<dbReference type="STRING" id="2656787.A0A370TCR3"/>
<dbReference type="Proteomes" id="UP000254866">
    <property type="component" value="Unassembled WGS sequence"/>
</dbReference>
<dbReference type="Pfam" id="PF01180">
    <property type="entry name" value="DHO_dh"/>
    <property type="match status" value="1"/>
</dbReference>
<dbReference type="Gene3D" id="2.30.26.10">
    <property type="entry name" value="Dihydroorotate Dehydrogenase A, chain A, domain 2"/>
    <property type="match status" value="1"/>
</dbReference>
<evidence type="ECO:0000256" key="2">
    <source>
        <dbReference type="ARBA" id="ARBA00001917"/>
    </source>
</evidence>
<dbReference type="GO" id="GO:0006207">
    <property type="term" value="P:'de novo' pyrimidine nucleobase biosynthetic process"/>
    <property type="evidence" value="ECO:0007669"/>
    <property type="project" value="TreeGrafter"/>
</dbReference>
<dbReference type="InterPro" id="IPR012135">
    <property type="entry name" value="Dihydroorotate_DH_1_2"/>
</dbReference>
<evidence type="ECO:0000256" key="14">
    <source>
        <dbReference type="ARBA" id="ARBA00031623"/>
    </source>
</evidence>
<evidence type="ECO:0000313" key="18">
    <source>
        <dbReference type="Proteomes" id="UP000254866"/>
    </source>
</evidence>
<sequence>METLKQAKDNTKFPFKITPPLLNSASPWATTLSDLEALYASPYTGAVTIRTSLLSGFPHNPKTHQYTFFSTSTGHATSEVNAEGRSGVVAGETSSVNTLGYSPIPFHEYLDMLRGLHSSGKLKSNKPFIVSVTGAADEVARCYTALLKLQNEAEELSLMMEINLSCPNIPSKPPPAYDSKSLAEYISAIAVGKQDFIAASPGMDVRGVHVGIKTPPYTYSDQFIGLETALEESVNLPGGCPISFITATNTLGSCLITTSDSEPMLNSANGTGMGGMAGDALHPLALGNVKTIRGMLDASSHAEIRGIQIIGVGGVRDGAGYKRMRSVGADAVAVGTALGREGVGIFKNIVGGG</sequence>
<evidence type="ECO:0000313" key="17">
    <source>
        <dbReference type="EMBL" id="RDL32043.1"/>
    </source>
</evidence>
<dbReference type="AlphaFoldDB" id="A0A370TCR3"/>
<comment type="catalytic activity">
    <reaction evidence="1 15">
        <text>(S)-dihydroorotate + fumarate = orotate + succinate</text>
        <dbReference type="Rhea" id="RHEA:30059"/>
        <dbReference type="ChEBI" id="CHEBI:29806"/>
        <dbReference type="ChEBI" id="CHEBI:30031"/>
        <dbReference type="ChEBI" id="CHEBI:30839"/>
        <dbReference type="ChEBI" id="CHEBI:30864"/>
        <dbReference type="EC" id="1.3.98.1"/>
    </reaction>
</comment>
<comment type="function">
    <text evidence="15">Catalyzes the conversion of dihydroorotate to orotate with fumarate as the electron acceptor.</text>
</comment>
<dbReference type="InterPro" id="IPR013785">
    <property type="entry name" value="Aldolase_TIM"/>
</dbReference>
<evidence type="ECO:0000256" key="6">
    <source>
        <dbReference type="ARBA" id="ARBA00011738"/>
    </source>
</evidence>
<reference evidence="17 18" key="1">
    <citation type="journal article" date="2018" name="IMA Fungus">
        <title>IMA Genome-F 9: Draft genome sequence of Annulohypoxylon stygium, Aspergillus mulundensis, Berkeleyomyces basicola (syn. Thielaviopsis basicola), Ceratocystis smalleyi, two Cercospora beticola strains, Coleophoma cylindrospora, Fusarium fracticaudum, Phialophora cf. hyalina, and Morchella septimelata.</title>
        <authorList>
            <person name="Wingfield B.D."/>
            <person name="Bills G.F."/>
            <person name="Dong Y."/>
            <person name="Huang W."/>
            <person name="Nel W.J."/>
            <person name="Swalarsk-Parry B.S."/>
            <person name="Vaghefi N."/>
            <person name="Wilken P.M."/>
            <person name="An Z."/>
            <person name="de Beer Z.W."/>
            <person name="De Vos L."/>
            <person name="Chen L."/>
            <person name="Duong T.A."/>
            <person name="Gao Y."/>
            <person name="Hammerbacher A."/>
            <person name="Kikkert J.R."/>
            <person name="Li Y."/>
            <person name="Li H."/>
            <person name="Li K."/>
            <person name="Li Q."/>
            <person name="Liu X."/>
            <person name="Ma X."/>
            <person name="Naidoo K."/>
            <person name="Pethybridge S.J."/>
            <person name="Sun J."/>
            <person name="Steenkamp E.T."/>
            <person name="van der Nest M.A."/>
            <person name="van Wyk S."/>
            <person name="Wingfield M.J."/>
            <person name="Xiong C."/>
            <person name="Yue Q."/>
            <person name="Zhang X."/>
        </authorList>
    </citation>
    <scope>NUCLEOTIDE SEQUENCE [LARGE SCALE GENOMIC DNA]</scope>
    <source>
        <strain evidence="17 18">BP 5553</strain>
    </source>
</reference>
<protein>
    <recommendedName>
        <fullName evidence="8 15">Dihydroorotate dehydrogenase (fumarate)</fullName>
        <ecNumber evidence="7 15">1.3.98.1</ecNumber>
    </recommendedName>
    <alternativeName>
        <fullName evidence="14 15">Dihydroorotate oxidase</fullName>
    </alternativeName>
</protein>
<dbReference type="EMBL" id="NPIC01000011">
    <property type="protein sequence ID" value="RDL32043.1"/>
    <property type="molecule type" value="Genomic_DNA"/>
</dbReference>
<keyword evidence="18" id="KW-1185">Reference proteome</keyword>
<dbReference type="InterPro" id="IPR023359">
    <property type="entry name" value="Dihydro_DH_chainA_dom2"/>
</dbReference>
<dbReference type="PIRSF" id="PIRSF000164">
    <property type="entry name" value="DHO_oxidase"/>
    <property type="match status" value="1"/>
</dbReference>
<dbReference type="UniPathway" id="UPA00070"/>
<dbReference type="PANTHER" id="PTHR48109:SF1">
    <property type="entry name" value="DIHYDROOROTATE DEHYDROGENASE (FUMARATE)"/>
    <property type="match status" value="1"/>
</dbReference>
<dbReference type="InterPro" id="IPR033886">
    <property type="entry name" value="DHOD_1A"/>
</dbReference>
<dbReference type="SUPFAM" id="SSF51395">
    <property type="entry name" value="FMN-linked oxidoreductases"/>
    <property type="match status" value="1"/>
</dbReference>
<dbReference type="InterPro" id="IPR050074">
    <property type="entry name" value="DHO_dehydrogenase"/>
</dbReference>
<dbReference type="InterPro" id="IPR005720">
    <property type="entry name" value="Dihydroorotate_DH_cat"/>
</dbReference>
<evidence type="ECO:0000256" key="13">
    <source>
        <dbReference type="ARBA" id="ARBA00023002"/>
    </source>
</evidence>
<keyword evidence="11 15" id="KW-0288">FMN</keyword>
<accession>A0A370TCR3</accession>
<evidence type="ECO:0000259" key="16">
    <source>
        <dbReference type="Pfam" id="PF01180"/>
    </source>
</evidence>
<dbReference type="GO" id="GO:1990663">
    <property type="term" value="F:dihydroorotate dehydrogenase (fumarate) activity"/>
    <property type="evidence" value="ECO:0007669"/>
    <property type="project" value="UniProtKB-EC"/>
</dbReference>
<evidence type="ECO:0000256" key="8">
    <source>
        <dbReference type="ARBA" id="ARBA00021374"/>
    </source>
</evidence>
<comment type="similarity">
    <text evidence="5 15">Belongs to the dihydroorotate dehydrogenase family. Type 1 subfamily.</text>
</comment>
<evidence type="ECO:0000256" key="4">
    <source>
        <dbReference type="ARBA" id="ARBA00004725"/>
    </source>
</evidence>
<comment type="cofactor">
    <cofactor evidence="2 15">
        <name>FMN</name>
        <dbReference type="ChEBI" id="CHEBI:58210"/>
    </cofactor>
</comment>
<evidence type="ECO:0000256" key="3">
    <source>
        <dbReference type="ARBA" id="ARBA00004496"/>
    </source>
</evidence>
<dbReference type="RefSeq" id="XP_031865975.1">
    <property type="nucleotide sequence ID" value="XM_032018068.1"/>
</dbReference>
<evidence type="ECO:0000256" key="1">
    <source>
        <dbReference type="ARBA" id="ARBA00001694"/>
    </source>
</evidence>
<comment type="pathway">
    <text evidence="4 15">Pyrimidine metabolism; UMP biosynthesis via de novo pathway.</text>
</comment>
<dbReference type="CDD" id="cd04741">
    <property type="entry name" value="DHOD_1A_like"/>
    <property type="match status" value="1"/>
</dbReference>
<gene>
    <name evidence="17" type="ORF">BP5553_09445</name>
</gene>
<dbReference type="GO" id="GO:0044205">
    <property type="term" value="P:'de novo' UMP biosynthetic process"/>
    <property type="evidence" value="ECO:0007669"/>
    <property type="project" value="UniProtKB-UniPathway"/>
</dbReference>
<keyword evidence="13 15" id="KW-0560">Oxidoreductase</keyword>
<dbReference type="OrthoDB" id="14784at2759"/>
<keyword evidence="10 15" id="KW-0285">Flavoprotein</keyword>
<organism evidence="17 18">
    <name type="scientific">Venustampulla echinocandica</name>
    <dbReference type="NCBI Taxonomy" id="2656787"/>
    <lineage>
        <taxon>Eukaryota</taxon>
        <taxon>Fungi</taxon>
        <taxon>Dikarya</taxon>
        <taxon>Ascomycota</taxon>
        <taxon>Pezizomycotina</taxon>
        <taxon>Leotiomycetes</taxon>
        <taxon>Helotiales</taxon>
        <taxon>Pleuroascaceae</taxon>
        <taxon>Venustampulla</taxon>
    </lineage>
</organism>
<comment type="subcellular location">
    <subcellularLocation>
        <location evidence="3 15">Cytoplasm</location>
    </subcellularLocation>
</comment>
<evidence type="ECO:0000256" key="7">
    <source>
        <dbReference type="ARBA" id="ARBA00011911"/>
    </source>
</evidence>
<proteinExistence type="inferred from homology"/>
<comment type="subunit">
    <text evidence="6 15">Homodimer.</text>
</comment>
<dbReference type="PANTHER" id="PTHR48109">
    <property type="entry name" value="DIHYDROOROTATE DEHYDROGENASE (QUINONE), MITOCHONDRIAL-RELATED"/>
    <property type="match status" value="1"/>
</dbReference>
<evidence type="ECO:0000256" key="11">
    <source>
        <dbReference type="ARBA" id="ARBA00022643"/>
    </source>
</evidence>
<keyword evidence="12 15" id="KW-0665">Pyrimidine biosynthesis</keyword>
<keyword evidence="9 15" id="KW-0963">Cytoplasm</keyword>
<name>A0A370TCR3_9HELO</name>
<feature type="domain" description="Dihydroorotate dehydrogenase catalytic" evidence="16">
    <location>
        <begin position="89"/>
        <end position="350"/>
    </location>
</feature>
<evidence type="ECO:0000256" key="5">
    <source>
        <dbReference type="ARBA" id="ARBA00008008"/>
    </source>
</evidence>
<evidence type="ECO:0000256" key="9">
    <source>
        <dbReference type="ARBA" id="ARBA00022490"/>
    </source>
</evidence>